<keyword evidence="7" id="KW-0067">ATP-binding</keyword>
<comment type="pathway">
    <text evidence="1">Pyrimidine metabolism; UMP biosynthesis via salvage pathway; UMP from uridine: step 1/1.</text>
</comment>
<comment type="similarity">
    <text evidence="2">Belongs to the uridine kinase family.</text>
</comment>
<dbReference type="UniPathway" id="UPA00574">
    <property type="reaction ID" value="UER00637"/>
</dbReference>
<dbReference type="AlphaFoldDB" id="A0A8H5MF17"/>
<dbReference type="Proteomes" id="UP000518752">
    <property type="component" value="Unassembled WGS sequence"/>
</dbReference>
<name>A0A8H5MF17_9AGAR</name>
<evidence type="ECO:0000313" key="10">
    <source>
        <dbReference type="EMBL" id="KAF5391567.1"/>
    </source>
</evidence>
<dbReference type="InterPro" id="IPR029057">
    <property type="entry name" value="PRTase-like"/>
</dbReference>
<evidence type="ECO:0000256" key="1">
    <source>
        <dbReference type="ARBA" id="ARBA00004690"/>
    </source>
</evidence>
<sequence length="507" mass="56303">MAGHHGLEFLPLPISVSAKGGIRYGQDGNRLHDAFVIGIGGGSASGKTHVARQIVKSLGSIPTVLILSQANYSFDSFYKYHTPEEIKLAFESKFDFDHPQAIDMPMFAACLGDLKACRQANIPVYSFAEHQRLDESKYAYGATVIIGIFEIILTRPKAEGIMALHDPALRDLYDLKVFVQCDSDLMLARRIARDVNERGRSVDGILEQYLRYVKPSYDNFVRPTAVFADIIVPGQNNAVAIDLISTHTRRKLQERSNSFRPKMAASALNPPTVLGVPLENDPNLMILPSTPQLKGIFTILRSKDTSSQDFIFFTDRLSTLLVEHAQQFLPYSAQSVITPVDAESHGKKLDVERLCGVSIQRSGSTLERGFRRVINNVPVGTLLIQSNSMDGEPLLLHVKLPVFLRRRSSAENTWVFLLDAQIGTGAAAFMSLRILLDHGVKQDHIIFVTFLIARTGGITTLRRAFPHVKIVCGTVDKEMREGNEHGSGRKIWAMEPGIGQIGDRYYL</sequence>
<keyword evidence="4" id="KW-0808">Transferase</keyword>
<dbReference type="CDD" id="cd06223">
    <property type="entry name" value="PRTases_typeI"/>
    <property type="match status" value="1"/>
</dbReference>
<evidence type="ECO:0000256" key="3">
    <source>
        <dbReference type="ARBA" id="ARBA00012137"/>
    </source>
</evidence>
<keyword evidence="11" id="KW-1185">Reference proteome</keyword>
<dbReference type="EMBL" id="JAACJN010000009">
    <property type="protein sequence ID" value="KAF5391567.1"/>
    <property type="molecule type" value="Genomic_DNA"/>
</dbReference>
<organism evidence="10 11">
    <name type="scientific">Collybiopsis confluens</name>
    <dbReference type="NCBI Taxonomy" id="2823264"/>
    <lineage>
        <taxon>Eukaryota</taxon>
        <taxon>Fungi</taxon>
        <taxon>Dikarya</taxon>
        <taxon>Basidiomycota</taxon>
        <taxon>Agaricomycotina</taxon>
        <taxon>Agaricomycetes</taxon>
        <taxon>Agaricomycetidae</taxon>
        <taxon>Agaricales</taxon>
        <taxon>Marasmiineae</taxon>
        <taxon>Omphalotaceae</taxon>
        <taxon>Collybiopsis</taxon>
    </lineage>
</organism>
<dbReference type="NCBIfam" id="NF004018">
    <property type="entry name" value="PRK05480.1"/>
    <property type="match status" value="1"/>
</dbReference>
<dbReference type="FunFam" id="3.40.50.300:FF:002070">
    <property type="entry name" value="Uridine kinase"/>
    <property type="match status" value="1"/>
</dbReference>
<gene>
    <name evidence="10" type="ORF">D9757_002367</name>
</gene>
<dbReference type="Gene3D" id="3.40.50.300">
    <property type="entry name" value="P-loop containing nucleotide triphosphate hydrolases"/>
    <property type="match status" value="1"/>
</dbReference>
<dbReference type="InterPro" id="IPR006083">
    <property type="entry name" value="PRK/URK"/>
</dbReference>
<dbReference type="GO" id="GO:0004849">
    <property type="term" value="F:uridine kinase activity"/>
    <property type="evidence" value="ECO:0007669"/>
    <property type="project" value="UniProtKB-EC"/>
</dbReference>
<evidence type="ECO:0000256" key="5">
    <source>
        <dbReference type="ARBA" id="ARBA00022741"/>
    </source>
</evidence>
<dbReference type="InterPro" id="IPR000764">
    <property type="entry name" value="Uridine_kinase-like"/>
</dbReference>
<evidence type="ECO:0000256" key="2">
    <source>
        <dbReference type="ARBA" id="ARBA00005408"/>
    </source>
</evidence>
<accession>A0A8H5MF17</accession>
<reference evidence="10 11" key="1">
    <citation type="journal article" date="2020" name="ISME J.">
        <title>Uncovering the hidden diversity of litter-decomposition mechanisms in mushroom-forming fungi.</title>
        <authorList>
            <person name="Floudas D."/>
            <person name="Bentzer J."/>
            <person name="Ahren D."/>
            <person name="Johansson T."/>
            <person name="Persson P."/>
            <person name="Tunlid A."/>
        </authorList>
    </citation>
    <scope>NUCLEOTIDE SEQUENCE [LARGE SCALE GENOMIC DNA]</scope>
    <source>
        <strain evidence="10 11">CBS 406.79</strain>
    </source>
</reference>
<keyword evidence="6" id="KW-0418">Kinase</keyword>
<evidence type="ECO:0000256" key="7">
    <source>
        <dbReference type="ARBA" id="ARBA00022840"/>
    </source>
</evidence>
<protein>
    <recommendedName>
        <fullName evidence="3">uridine/cytidine kinase</fullName>
        <ecNumber evidence="3">2.7.1.48</ecNumber>
    </recommendedName>
</protein>
<dbReference type="PANTHER" id="PTHR10285">
    <property type="entry name" value="URIDINE KINASE"/>
    <property type="match status" value="1"/>
</dbReference>
<evidence type="ECO:0000259" key="9">
    <source>
        <dbReference type="Pfam" id="PF14681"/>
    </source>
</evidence>
<dbReference type="SUPFAM" id="SSF52540">
    <property type="entry name" value="P-loop containing nucleoside triphosphate hydrolases"/>
    <property type="match status" value="1"/>
</dbReference>
<evidence type="ECO:0000256" key="6">
    <source>
        <dbReference type="ARBA" id="ARBA00022777"/>
    </source>
</evidence>
<evidence type="ECO:0000259" key="8">
    <source>
        <dbReference type="Pfam" id="PF00485"/>
    </source>
</evidence>
<dbReference type="SUPFAM" id="SSF53271">
    <property type="entry name" value="PRTase-like"/>
    <property type="match status" value="1"/>
</dbReference>
<proteinExistence type="inferred from homology"/>
<keyword evidence="5" id="KW-0547">Nucleotide-binding</keyword>
<dbReference type="GO" id="GO:0044206">
    <property type="term" value="P:UMP salvage"/>
    <property type="evidence" value="ECO:0007669"/>
    <property type="project" value="UniProtKB-UniPathway"/>
</dbReference>
<dbReference type="InterPro" id="IPR000836">
    <property type="entry name" value="PRTase_dom"/>
</dbReference>
<dbReference type="PRINTS" id="PR00988">
    <property type="entry name" value="URIDINKINASE"/>
</dbReference>
<evidence type="ECO:0000313" key="11">
    <source>
        <dbReference type="Proteomes" id="UP000518752"/>
    </source>
</evidence>
<feature type="domain" description="Phosphoribulokinase/uridine kinase" evidence="8">
    <location>
        <begin position="36"/>
        <end position="234"/>
    </location>
</feature>
<dbReference type="Pfam" id="PF00485">
    <property type="entry name" value="PRK"/>
    <property type="match status" value="1"/>
</dbReference>
<evidence type="ECO:0000256" key="4">
    <source>
        <dbReference type="ARBA" id="ARBA00022679"/>
    </source>
</evidence>
<dbReference type="GO" id="GO:0005524">
    <property type="term" value="F:ATP binding"/>
    <property type="evidence" value="ECO:0007669"/>
    <property type="project" value="UniProtKB-KW"/>
</dbReference>
<comment type="caution">
    <text evidence="10">The sequence shown here is derived from an EMBL/GenBank/DDBJ whole genome shotgun (WGS) entry which is preliminary data.</text>
</comment>
<dbReference type="OrthoDB" id="738517at2759"/>
<dbReference type="CDD" id="cd02023">
    <property type="entry name" value="UMPK"/>
    <property type="match status" value="1"/>
</dbReference>
<dbReference type="Gene3D" id="3.40.50.2020">
    <property type="match status" value="1"/>
</dbReference>
<feature type="domain" description="Phosphoribosyltransferase" evidence="9">
    <location>
        <begin position="288"/>
        <end position="506"/>
    </location>
</feature>
<dbReference type="Pfam" id="PF14681">
    <property type="entry name" value="UPRTase"/>
    <property type="match status" value="1"/>
</dbReference>
<dbReference type="FunFam" id="3.40.50.2020:FF:000010">
    <property type="entry name" value="Uridine-cytidine kinase"/>
    <property type="match status" value="1"/>
</dbReference>
<dbReference type="EC" id="2.7.1.48" evidence="3"/>
<dbReference type="InterPro" id="IPR027417">
    <property type="entry name" value="P-loop_NTPase"/>
</dbReference>